<protein>
    <submittedName>
        <fullName evidence="2">ABC1 kinase family protein</fullName>
    </submittedName>
</protein>
<evidence type="ECO:0000259" key="1">
    <source>
        <dbReference type="PROSITE" id="PS50011"/>
    </source>
</evidence>
<dbReference type="SMART" id="SM00220">
    <property type="entry name" value="S_TKc"/>
    <property type="match status" value="1"/>
</dbReference>
<proteinExistence type="predicted"/>
<dbReference type="SUPFAM" id="SSF56112">
    <property type="entry name" value="Protein kinase-like (PK-like)"/>
    <property type="match status" value="1"/>
</dbReference>
<dbReference type="InterPro" id="IPR000719">
    <property type="entry name" value="Prot_kinase_dom"/>
</dbReference>
<dbReference type="InterPro" id="IPR052402">
    <property type="entry name" value="ADCK_kinase"/>
</dbReference>
<dbReference type="InterPro" id="IPR004147">
    <property type="entry name" value="ABC1_dom"/>
</dbReference>
<comment type="caution">
    <text evidence="2">The sequence shown here is derived from an EMBL/GenBank/DDBJ whole genome shotgun (WGS) entry which is preliminary data.</text>
</comment>
<dbReference type="PROSITE" id="PS50011">
    <property type="entry name" value="PROTEIN_KINASE_DOM"/>
    <property type="match status" value="1"/>
</dbReference>
<feature type="domain" description="Protein kinase" evidence="1">
    <location>
        <begin position="131"/>
        <end position="443"/>
    </location>
</feature>
<dbReference type="PANTHER" id="PTHR45890">
    <property type="entry name" value="AARF DOMAIN CONTAINING KINASE 2 (PREDICTED)"/>
    <property type="match status" value="1"/>
</dbReference>
<accession>A0ABW2BUS1</accession>
<keyword evidence="2" id="KW-0808">Transferase</keyword>
<keyword evidence="3" id="KW-1185">Reference proteome</keyword>
<dbReference type="EMBL" id="JBHSXX010000001">
    <property type="protein sequence ID" value="MFC6866755.1"/>
    <property type="molecule type" value="Genomic_DNA"/>
</dbReference>
<dbReference type="Pfam" id="PF03109">
    <property type="entry name" value="ABC1"/>
    <property type="match status" value="1"/>
</dbReference>
<organism evidence="2 3">
    <name type="scientific">Haloechinothrix salitolerans</name>
    <dbReference type="NCBI Taxonomy" id="926830"/>
    <lineage>
        <taxon>Bacteria</taxon>
        <taxon>Bacillati</taxon>
        <taxon>Actinomycetota</taxon>
        <taxon>Actinomycetes</taxon>
        <taxon>Pseudonocardiales</taxon>
        <taxon>Pseudonocardiaceae</taxon>
        <taxon>Haloechinothrix</taxon>
    </lineage>
</organism>
<dbReference type="InterPro" id="IPR011009">
    <property type="entry name" value="Kinase-like_dom_sf"/>
</dbReference>
<dbReference type="Gene3D" id="1.10.510.10">
    <property type="entry name" value="Transferase(Phosphotransferase) domain 1"/>
    <property type="match status" value="1"/>
</dbReference>
<sequence>MTTHSVRAHATAGDNAPLGVLALGKRAARVTAIVLLTLVPACASGLARAIVSGKHAGWTHLYRRVADLLMMLGPTFVKAGQVLGTRRDVVPAGLCDALETLQESVTPLSASRSRAELTEVYGDDLTLLFEHIDYDPIACGSIACVYRARSSSGKELALKLRRPGIVRVMRLDLALIRRGATLVGKLPLFRDVPVDDVVSNMCEAVYGQLDFGREADSLVELRENLSVVPRVWIPATYRELSRPRCIVMEYIPGLSVDVPNQCSLAARKRFAASGLAAIYQMLFVDGFVHCDMHPGNLYFTKQAQVVVLDAGFSIQLSDKLRRLFAEFFMNMSIGNGERCAAIVIDSAAGVGEDADLDGFATRMADLVHRTHGLPAKEFSLIAFATEMFELQRDHGIHAAPELIFPLLSLLVIEGTIRDLDPDVDFQGTARPVLMRGLFGTRTR</sequence>
<dbReference type="RefSeq" id="WP_345399527.1">
    <property type="nucleotide sequence ID" value="NZ_BAABLA010000090.1"/>
</dbReference>
<gene>
    <name evidence="2" type="ORF">ACFQGD_06305</name>
</gene>
<dbReference type="CDD" id="cd05121">
    <property type="entry name" value="ABC1_ADCK3-like"/>
    <property type="match status" value="1"/>
</dbReference>
<dbReference type="PANTHER" id="PTHR45890:SF1">
    <property type="entry name" value="AARF DOMAIN CONTAINING KINASE 2"/>
    <property type="match status" value="1"/>
</dbReference>
<reference evidence="3" key="1">
    <citation type="journal article" date="2019" name="Int. J. Syst. Evol. Microbiol.">
        <title>The Global Catalogue of Microorganisms (GCM) 10K type strain sequencing project: providing services to taxonomists for standard genome sequencing and annotation.</title>
        <authorList>
            <consortium name="The Broad Institute Genomics Platform"/>
            <consortium name="The Broad Institute Genome Sequencing Center for Infectious Disease"/>
            <person name="Wu L."/>
            <person name="Ma J."/>
        </authorList>
    </citation>
    <scope>NUCLEOTIDE SEQUENCE [LARGE SCALE GENOMIC DNA]</scope>
    <source>
        <strain evidence="3">KCTC 32255</strain>
    </source>
</reference>
<evidence type="ECO:0000313" key="3">
    <source>
        <dbReference type="Proteomes" id="UP001596337"/>
    </source>
</evidence>
<keyword evidence="2" id="KW-0418">Kinase</keyword>
<dbReference type="GO" id="GO:0016301">
    <property type="term" value="F:kinase activity"/>
    <property type="evidence" value="ECO:0007669"/>
    <property type="project" value="UniProtKB-KW"/>
</dbReference>
<name>A0ABW2BUS1_9PSEU</name>
<evidence type="ECO:0000313" key="2">
    <source>
        <dbReference type="EMBL" id="MFC6866755.1"/>
    </source>
</evidence>
<dbReference type="Proteomes" id="UP001596337">
    <property type="component" value="Unassembled WGS sequence"/>
</dbReference>